<gene>
    <name evidence="1" type="ORF">I316_06499</name>
</gene>
<sequence>MSTDASANSSPGPAGIEIPLVLAQDPVFRGLGGLSPFLDPRRLPSVPPASALESVRAYISFRAHAQPQPSAALVAAACELESALIEARRGNDETILGILTRIEQRMTRMEQRIETGFEAVETRFGALEDAAAKLNQKIDQHGWRRDEYEARAGPSTRANQLRHQGKQHWLPVPSHLSGQTVPVGLEKPIKSITDIKNLSPAHFIRWRELYGIGELADDFDSRQ</sequence>
<proteinExistence type="predicted"/>
<name>A0A1B9GLM6_9TREE</name>
<keyword evidence="2" id="KW-1185">Reference proteome</keyword>
<dbReference type="AlphaFoldDB" id="A0A1B9GLM6"/>
<organism evidence="1 2">
    <name type="scientific">Kwoniella heveanensis BCC8398</name>
    <dbReference type="NCBI Taxonomy" id="1296120"/>
    <lineage>
        <taxon>Eukaryota</taxon>
        <taxon>Fungi</taxon>
        <taxon>Dikarya</taxon>
        <taxon>Basidiomycota</taxon>
        <taxon>Agaricomycotina</taxon>
        <taxon>Tremellomycetes</taxon>
        <taxon>Tremellales</taxon>
        <taxon>Cryptococcaceae</taxon>
        <taxon>Kwoniella</taxon>
    </lineage>
</organism>
<evidence type="ECO:0000313" key="2">
    <source>
        <dbReference type="Proteomes" id="UP000092666"/>
    </source>
</evidence>
<dbReference type="EMBL" id="KI669512">
    <property type="protein sequence ID" value="OCF31898.1"/>
    <property type="molecule type" value="Genomic_DNA"/>
</dbReference>
<dbReference type="Proteomes" id="UP000092666">
    <property type="component" value="Unassembled WGS sequence"/>
</dbReference>
<accession>A0A1B9GLM6</accession>
<reference evidence="2" key="2">
    <citation type="submission" date="2013-12" db="EMBL/GenBank/DDBJ databases">
        <title>Evolution of pathogenesis and genome organization in the Tremellales.</title>
        <authorList>
            <person name="Cuomo C."/>
            <person name="Litvintseva A."/>
            <person name="Heitman J."/>
            <person name="Chen Y."/>
            <person name="Sun S."/>
            <person name="Springer D."/>
            <person name="Dromer F."/>
            <person name="Young S."/>
            <person name="Zeng Q."/>
            <person name="Chapman S."/>
            <person name="Gujja S."/>
            <person name="Saif S."/>
            <person name="Birren B."/>
        </authorList>
    </citation>
    <scope>NUCLEOTIDE SEQUENCE [LARGE SCALE GENOMIC DNA]</scope>
    <source>
        <strain evidence="2">BCC8398</strain>
    </source>
</reference>
<evidence type="ECO:0000313" key="1">
    <source>
        <dbReference type="EMBL" id="OCF31898.1"/>
    </source>
</evidence>
<reference evidence="1 2" key="1">
    <citation type="submission" date="2013-07" db="EMBL/GenBank/DDBJ databases">
        <title>The Genome Sequence of Cryptococcus heveanensis BCC8398.</title>
        <authorList>
            <consortium name="The Broad Institute Genome Sequencing Platform"/>
            <person name="Cuomo C."/>
            <person name="Litvintseva A."/>
            <person name="Chen Y."/>
            <person name="Heitman J."/>
            <person name="Sun S."/>
            <person name="Springer D."/>
            <person name="Dromer F."/>
            <person name="Young S.K."/>
            <person name="Zeng Q."/>
            <person name="Gargeya S."/>
            <person name="Fitzgerald M."/>
            <person name="Abouelleil A."/>
            <person name="Alvarado L."/>
            <person name="Berlin A.M."/>
            <person name="Chapman S.B."/>
            <person name="Dewar J."/>
            <person name="Goldberg J."/>
            <person name="Griggs A."/>
            <person name="Gujja S."/>
            <person name="Hansen M."/>
            <person name="Howarth C."/>
            <person name="Imamovic A."/>
            <person name="Larimer J."/>
            <person name="McCowan C."/>
            <person name="Murphy C."/>
            <person name="Pearson M."/>
            <person name="Priest M."/>
            <person name="Roberts A."/>
            <person name="Saif S."/>
            <person name="Shea T."/>
            <person name="Sykes S."/>
            <person name="Wortman J."/>
            <person name="Nusbaum C."/>
            <person name="Birren B."/>
        </authorList>
    </citation>
    <scope>NUCLEOTIDE SEQUENCE [LARGE SCALE GENOMIC DNA]</scope>
    <source>
        <strain evidence="1 2">BCC8398</strain>
    </source>
</reference>
<protein>
    <submittedName>
        <fullName evidence="1">Uncharacterized protein</fullName>
    </submittedName>
</protein>